<accession>A0A9E8SDZ1</accession>
<feature type="chain" id="PRO_5039723390" evidence="1">
    <location>
        <begin position="23"/>
        <end position="227"/>
    </location>
</feature>
<dbReference type="EMBL" id="CP113088">
    <property type="protein sequence ID" value="WAC01744.1"/>
    <property type="molecule type" value="Genomic_DNA"/>
</dbReference>
<dbReference type="Proteomes" id="UP001164705">
    <property type="component" value="Chromosome"/>
</dbReference>
<organism evidence="2 3">
    <name type="scientific">Lacinutrix neustonica</name>
    <dbReference type="NCBI Taxonomy" id="2980107"/>
    <lineage>
        <taxon>Bacteria</taxon>
        <taxon>Pseudomonadati</taxon>
        <taxon>Bacteroidota</taxon>
        <taxon>Flavobacteriia</taxon>
        <taxon>Flavobacteriales</taxon>
        <taxon>Flavobacteriaceae</taxon>
        <taxon>Lacinutrix</taxon>
    </lineage>
</organism>
<evidence type="ECO:0000313" key="3">
    <source>
        <dbReference type="Proteomes" id="UP001164705"/>
    </source>
</evidence>
<sequence>MKSFSQIFIATFAIFTISTTHAQIGINTSSPDPSSILDIASSDKGVLLPRMTTSEIALIPNPANGLLIFNTDTNNFIYNIGSTTTPVWSSINKDATVSTDANNQITTGTDGGAFLDRSLHMGKFIISSTGTTTISGLPFQPSQIKFTGYANVETYNLNADNGVGNNNTGIANAFGSMSRFCYQLWWYHRPTDDLRGWVSEIQSMIFLDTRQTVTVLVYVILIKMATI</sequence>
<proteinExistence type="predicted"/>
<keyword evidence="3" id="KW-1185">Reference proteome</keyword>
<keyword evidence="1" id="KW-0732">Signal</keyword>
<evidence type="ECO:0000313" key="2">
    <source>
        <dbReference type="EMBL" id="WAC01744.1"/>
    </source>
</evidence>
<reference evidence="2" key="1">
    <citation type="submission" date="2022-11" db="EMBL/GenBank/DDBJ databases">
        <title>Lacinutrix neustonica HL-RS19T sp. nov., isolated from the surface microlayer sample of brackish Lake Shihwa.</title>
        <authorList>
            <person name="Choi J.Y."/>
            <person name="Hwang C.Y."/>
        </authorList>
    </citation>
    <scope>NUCLEOTIDE SEQUENCE</scope>
    <source>
        <strain evidence="2">HL-RS19</strain>
    </source>
</reference>
<gene>
    <name evidence="2" type="ORF">N7U66_17880</name>
</gene>
<protein>
    <submittedName>
        <fullName evidence="2">Uncharacterized protein</fullName>
    </submittedName>
</protein>
<evidence type="ECO:0000256" key="1">
    <source>
        <dbReference type="SAM" id="SignalP"/>
    </source>
</evidence>
<feature type="signal peptide" evidence="1">
    <location>
        <begin position="1"/>
        <end position="22"/>
    </location>
</feature>
<dbReference type="RefSeq" id="WP_267676342.1">
    <property type="nucleotide sequence ID" value="NZ_CP113088.1"/>
</dbReference>
<dbReference type="AlphaFoldDB" id="A0A9E8SDZ1"/>
<dbReference type="KEGG" id="lnu:N7U66_17880"/>
<name>A0A9E8SDZ1_9FLAO</name>